<evidence type="ECO:0000259" key="1">
    <source>
        <dbReference type="Pfam" id="PF22296"/>
    </source>
</evidence>
<gene>
    <name evidence="2" type="primary">avd</name>
    <name evidence="2" type="ORF">QK289_04005</name>
</gene>
<dbReference type="Pfam" id="PF22296">
    <property type="entry name" value="bAvd"/>
    <property type="match status" value="1"/>
</dbReference>
<dbReference type="Gene3D" id="1.20.1440.60">
    <property type="entry name" value="23S rRNA-intervening sequence"/>
    <property type="match status" value="1"/>
</dbReference>
<dbReference type="Proteomes" id="UP001243286">
    <property type="component" value="Unassembled WGS sequence"/>
</dbReference>
<proteinExistence type="predicted"/>
<protein>
    <submittedName>
        <fullName evidence="2">Diversity-generating retroelement protein Avd</fullName>
    </submittedName>
</protein>
<dbReference type="EMBL" id="JASBQV010000004">
    <property type="protein sequence ID" value="MDI3234161.1"/>
    <property type="molecule type" value="Genomic_DNA"/>
</dbReference>
<accession>A0ABT6R1H3</accession>
<dbReference type="SUPFAM" id="SSF158446">
    <property type="entry name" value="IVS-encoded protein-like"/>
    <property type="match status" value="1"/>
</dbReference>
<organism evidence="2 3">
    <name type="scientific">Exiguobacterium antarcticum</name>
    <dbReference type="NCBI Taxonomy" id="132920"/>
    <lineage>
        <taxon>Bacteria</taxon>
        <taxon>Bacillati</taxon>
        <taxon>Bacillota</taxon>
        <taxon>Bacilli</taxon>
        <taxon>Bacillales</taxon>
        <taxon>Bacillales Family XII. Incertae Sedis</taxon>
        <taxon>Exiguobacterium</taxon>
    </lineage>
</organism>
<sequence length="115" mass="13687">MTVYEGSLIIQKKIEDMIHYGYVAIKRYPKSERYALAADTKEAMYDLLELTIRANKRYHKKTTLQDLDIKLEFLRYLTRLGMELGVLPFKQYEVWNRYLSEIGRLLGGWMKSQSQ</sequence>
<feature type="domain" description="bAvd-like" evidence="1">
    <location>
        <begin position="8"/>
        <end position="112"/>
    </location>
</feature>
<dbReference type="CDD" id="cd16376">
    <property type="entry name" value="Avd_like"/>
    <property type="match status" value="1"/>
</dbReference>
<dbReference type="NCBIfam" id="NF033474">
    <property type="entry name" value="DivGenRetAVD"/>
    <property type="match status" value="1"/>
</dbReference>
<dbReference type="RefSeq" id="WP_282354683.1">
    <property type="nucleotide sequence ID" value="NZ_JASBQV010000004.1"/>
</dbReference>
<evidence type="ECO:0000313" key="3">
    <source>
        <dbReference type="Proteomes" id="UP001243286"/>
    </source>
</evidence>
<evidence type="ECO:0000313" key="2">
    <source>
        <dbReference type="EMBL" id="MDI3234161.1"/>
    </source>
</evidence>
<dbReference type="InterPro" id="IPR055360">
    <property type="entry name" value="bAvd"/>
</dbReference>
<keyword evidence="3" id="KW-1185">Reference proteome</keyword>
<reference evidence="2 3" key="1">
    <citation type="submission" date="2023-04" db="EMBL/GenBank/DDBJ databases">
        <title>Antarctic isolates genomes.</title>
        <authorList>
            <person name="Dimov S.G."/>
        </authorList>
    </citation>
    <scope>NUCLEOTIDE SEQUENCE [LARGE SCALE GENOMIC DNA]</scope>
    <source>
        <strain evidence="2 3">AL19</strain>
    </source>
</reference>
<comment type="caution">
    <text evidence="2">The sequence shown here is derived from an EMBL/GenBank/DDBJ whole genome shotgun (WGS) entry which is preliminary data.</text>
</comment>
<dbReference type="InterPro" id="IPR036583">
    <property type="entry name" value="23S_rRNA_IVS_sf"/>
</dbReference>
<name>A0ABT6R1H3_9BACL</name>